<dbReference type="Gene3D" id="4.10.60.10">
    <property type="entry name" value="Zinc finger, CCHC-type"/>
    <property type="match status" value="1"/>
</dbReference>
<dbReference type="Gramene" id="mRNA:HanXRQr2_Chr02g0053601">
    <property type="protein sequence ID" value="CDS:HanXRQr2_Chr02g0053601.1"/>
    <property type="gene ID" value="HanXRQr2_Chr02g0053601"/>
</dbReference>
<dbReference type="AlphaFoldDB" id="A0A9K3NY20"/>
<evidence type="ECO:0000256" key="1">
    <source>
        <dbReference type="PROSITE-ProRule" id="PRU00047"/>
    </source>
</evidence>
<protein>
    <submittedName>
        <fullName evidence="4">Transcription factor interactor and regulator CCHC(Zn) family</fullName>
    </submittedName>
</protein>
<comment type="caution">
    <text evidence="4">The sequence shown here is derived from an EMBL/GenBank/DDBJ whole genome shotgun (WGS) entry which is preliminary data.</text>
</comment>
<dbReference type="EMBL" id="MNCJ02000317">
    <property type="protein sequence ID" value="KAF5817492.1"/>
    <property type="molecule type" value="Genomic_DNA"/>
</dbReference>
<name>A0A9K3NY20_HELAN</name>
<reference evidence="4" key="2">
    <citation type="submission" date="2020-06" db="EMBL/GenBank/DDBJ databases">
        <title>Helianthus annuus Genome sequencing and assembly Release 2.</title>
        <authorList>
            <person name="Gouzy J."/>
            <person name="Langlade N."/>
            <person name="Munos S."/>
        </authorList>
    </citation>
    <scope>NUCLEOTIDE SEQUENCE</scope>
    <source>
        <tissue evidence="4">Leaves</tissue>
    </source>
</reference>
<dbReference type="Proteomes" id="UP000215914">
    <property type="component" value="Unassembled WGS sequence"/>
</dbReference>
<gene>
    <name evidence="4" type="ORF">HanXRQr2_Chr02g0053601</name>
</gene>
<keyword evidence="5" id="KW-1185">Reference proteome</keyword>
<organism evidence="4 5">
    <name type="scientific">Helianthus annuus</name>
    <name type="common">Common sunflower</name>
    <dbReference type="NCBI Taxonomy" id="4232"/>
    <lineage>
        <taxon>Eukaryota</taxon>
        <taxon>Viridiplantae</taxon>
        <taxon>Streptophyta</taxon>
        <taxon>Embryophyta</taxon>
        <taxon>Tracheophyta</taxon>
        <taxon>Spermatophyta</taxon>
        <taxon>Magnoliopsida</taxon>
        <taxon>eudicotyledons</taxon>
        <taxon>Gunneridae</taxon>
        <taxon>Pentapetalae</taxon>
        <taxon>asterids</taxon>
        <taxon>campanulids</taxon>
        <taxon>Asterales</taxon>
        <taxon>Asteraceae</taxon>
        <taxon>Asteroideae</taxon>
        <taxon>Heliantheae alliance</taxon>
        <taxon>Heliantheae</taxon>
        <taxon>Helianthus</taxon>
    </lineage>
</organism>
<accession>A0A9K3NY20</accession>
<evidence type="ECO:0000259" key="3">
    <source>
        <dbReference type="PROSITE" id="PS50158"/>
    </source>
</evidence>
<keyword evidence="1" id="KW-0863">Zinc-finger</keyword>
<evidence type="ECO:0000256" key="2">
    <source>
        <dbReference type="SAM" id="MobiDB-lite"/>
    </source>
</evidence>
<reference evidence="4" key="1">
    <citation type="journal article" date="2017" name="Nature">
        <title>The sunflower genome provides insights into oil metabolism, flowering and Asterid evolution.</title>
        <authorList>
            <person name="Badouin H."/>
            <person name="Gouzy J."/>
            <person name="Grassa C.J."/>
            <person name="Murat F."/>
            <person name="Staton S.E."/>
            <person name="Cottret L."/>
            <person name="Lelandais-Briere C."/>
            <person name="Owens G.L."/>
            <person name="Carrere S."/>
            <person name="Mayjonade B."/>
            <person name="Legrand L."/>
            <person name="Gill N."/>
            <person name="Kane N.C."/>
            <person name="Bowers J.E."/>
            <person name="Hubner S."/>
            <person name="Bellec A."/>
            <person name="Berard A."/>
            <person name="Berges H."/>
            <person name="Blanchet N."/>
            <person name="Boniface M.C."/>
            <person name="Brunel D."/>
            <person name="Catrice O."/>
            <person name="Chaidir N."/>
            <person name="Claudel C."/>
            <person name="Donnadieu C."/>
            <person name="Faraut T."/>
            <person name="Fievet G."/>
            <person name="Helmstetter N."/>
            <person name="King M."/>
            <person name="Knapp S.J."/>
            <person name="Lai Z."/>
            <person name="Le Paslier M.C."/>
            <person name="Lippi Y."/>
            <person name="Lorenzon L."/>
            <person name="Mandel J.R."/>
            <person name="Marage G."/>
            <person name="Marchand G."/>
            <person name="Marquand E."/>
            <person name="Bret-Mestries E."/>
            <person name="Morien E."/>
            <person name="Nambeesan S."/>
            <person name="Nguyen T."/>
            <person name="Pegot-Espagnet P."/>
            <person name="Pouilly N."/>
            <person name="Raftis F."/>
            <person name="Sallet E."/>
            <person name="Schiex T."/>
            <person name="Thomas J."/>
            <person name="Vandecasteele C."/>
            <person name="Vares D."/>
            <person name="Vear F."/>
            <person name="Vautrin S."/>
            <person name="Crespi M."/>
            <person name="Mangin B."/>
            <person name="Burke J.M."/>
            <person name="Salse J."/>
            <person name="Munos S."/>
            <person name="Vincourt P."/>
            <person name="Rieseberg L.H."/>
            <person name="Langlade N.B."/>
        </authorList>
    </citation>
    <scope>NUCLEOTIDE SEQUENCE</scope>
    <source>
        <tissue evidence="4">Leaves</tissue>
    </source>
</reference>
<dbReference type="InterPro" id="IPR001878">
    <property type="entry name" value="Znf_CCHC"/>
</dbReference>
<keyword evidence="1" id="KW-0862">Zinc</keyword>
<dbReference type="PROSITE" id="PS50158">
    <property type="entry name" value="ZF_CCHC"/>
    <property type="match status" value="1"/>
</dbReference>
<dbReference type="Pfam" id="PF00098">
    <property type="entry name" value="zf-CCHC"/>
    <property type="match status" value="1"/>
</dbReference>
<feature type="region of interest" description="Disordered" evidence="2">
    <location>
        <begin position="120"/>
        <end position="148"/>
    </location>
</feature>
<keyword evidence="1" id="KW-0479">Metal-binding</keyword>
<dbReference type="GO" id="GO:0003676">
    <property type="term" value="F:nucleic acid binding"/>
    <property type="evidence" value="ECO:0007669"/>
    <property type="project" value="InterPro"/>
</dbReference>
<evidence type="ECO:0000313" key="4">
    <source>
        <dbReference type="EMBL" id="KAF5817492.1"/>
    </source>
</evidence>
<dbReference type="SMART" id="SM00343">
    <property type="entry name" value="ZnF_C2HC"/>
    <property type="match status" value="1"/>
</dbReference>
<feature type="domain" description="CCHC-type" evidence="3">
    <location>
        <begin position="46"/>
        <end position="59"/>
    </location>
</feature>
<sequence>MSFVSGTSTDEEEKTNFWRESNSEFLAKKQDELKKMAEENTDTRTCFRCNIVGHIARDCSTAIQSKQGVSRKLKEKVVEFEPPIDRTKLFKDSTFEIGESSNKFYKKRAKSDNQKWVVKKVGESSSDDSDRSKSEELSSGDETDSIKSVEPQVVSNCEAVLKDEKSVPIVNDEEFPSLRAENYKKKIGKTEISNQFYNDKLEFDAEKVFNPKVKHIFGKMIDRKVKGVKEFYEKKTKKEKVEPSLVCDWDGTYYG</sequence>
<dbReference type="InterPro" id="IPR036875">
    <property type="entry name" value="Znf_CCHC_sf"/>
</dbReference>
<dbReference type="SUPFAM" id="SSF57756">
    <property type="entry name" value="Retrovirus zinc finger-like domains"/>
    <property type="match status" value="1"/>
</dbReference>
<dbReference type="GO" id="GO:0008270">
    <property type="term" value="F:zinc ion binding"/>
    <property type="evidence" value="ECO:0007669"/>
    <property type="project" value="UniProtKB-KW"/>
</dbReference>
<proteinExistence type="predicted"/>
<evidence type="ECO:0000313" key="5">
    <source>
        <dbReference type="Proteomes" id="UP000215914"/>
    </source>
</evidence>